<organism evidence="3 4">
    <name type="scientific">Chrysochromulina tobinii</name>
    <dbReference type="NCBI Taxonomy" id="1460289"/>
    <lineage>
        <taxon>Eukaryota</taxon>
        <taxon>Haptista</taxon>
        <taxon>Haptophyta</taxon>
        <taxon>Prymnesiophyceae</taxon>
        <taxon>Prymnesiales</taxon>
        <taxon>Chrysochromulinaceae</taxon>
        <taxon>Chrysochromulina</taxon>
    </lineage>
</organism>
<dbReference type="EMBL" id="JWZX01002934">
    <property type="protein sequence ID" value="KOO25754.1"/>
    <property type="molecule type" value="Genomic_DNA"/>
</dbReference>
<evidence type="ECO:0000256" key="2">
    <source>
        <dbReference type="SAM" id="SignalP"/>
    </source>
</evidence>
<evidence type="ECO:0000313" key="4">
    <source>
        <dbReference type="Proteomes" id="UP000037460"/>
    </source>
</evidence>
<sequence length="165" mass="16966">MPSYWLACGLLACLGLYFRRPLGVCVARVRRLPETAASIQHHISRRYEAEGGELQGLRAADALADESAEVAPTPKGVGVVRSGTTSSGGSASVLRRGSSAAAGGALVVAAELALPDLGAAGGWDHDIDPIDSSTTDGWGDKWGDDDGWDQPKLPDVSSGGGNIPK</sequence>
<dbReference type="AlphaFoldDB" id="A0A0M0JGP1"/>
<keyword evidence="4" id="KW-1185">Reference proteome</keyword>
<comment type="caution">
    <text evidence="3">The sequence shown here is derived from an EMBL/GenBank/DDBJ whole genome shotgun (WGS) entry which is preliminary data.</text>
</comment>
<feature type="compositionally biased region" description="Low complexity" evidence="1">
    <location>
        <begin position="76"/>
        <end position="94"/>
    </location>
</feature>
<proteinExistence type="predicted"/>
<feature type="chain" id="PRO_5005601842" evidence="2">
    <location>
        <begin position="24"/>
        <end position="165"/>
    </location>
</feature>
<evidence type="ECO:0000256" key="1">
    <source>
        <dbReference type="SAM" id="MobiDB-lite"/>
    </source>
</evidence>
<accession>A0A0M0JGP1</accession>
<gene>
    <name evidence="3" type="ORF">Ctob_006831</name>
</gene>
<keyword evidence="2" id="KW-0732">Signal</keyword>
<name>A0A0M0JGP1_9EUKA</name>
<feature type="region of interest" description="Disordered" evidence="1">
    <location>
        <begin position="121"/>
        <end position="165"/>
    </location>
</feature>
<dbReference type="Proteomes" id="UP000037460">
    <property type="component" value="Unassembled WGS sequence"/>
</dbReference>
<evidence type="ECO:0000313" key="3">
    <source>
        <dbReference type="EMBL" id="KOO25754.1"/>
    </source>
</evidence>
<reference evidence="4" key="1">
    <citation type="journal article" date="2015" name="PLoS Genet.">
        <title>Genome Sequence and Transcriptome Analyses of Chrysochromulina tobin: Metabolic Tools for Enhanced Algal Fitness in the Prominent Order Prymnesiales (Haptophyceae).</title>
        <authorList>
            <person name="Hovde B.T."/>
            <person name="Deodato C.R."/>
            <person name="Hunsperger H.M."/>
            <person name="Ryken S.A."/>
            <person name="Yost W."/>
            <person name="Jha R.K."/>
            <person name="Patterson J."/>
            <person name="Monnat R.J. Jr."/>
            <person name="Barlow S.B."/>
            <person name="Starkenburg S.R."/>
            <person name="Cattolico R.A."/>
        </authorList>
    </citation>
    <scope>NUCLEOTIDE SEQUENCE</scope>
    <source>
        <strain evidence="4">CCMP291</strain>
    </source>
</reference>
<protein>
    <submittedName>
        <fullName evidence="3">Uncharacterized protein</fullName>
    </submittedName>
</protein>
<feature type="signal peptide" evidence="2">
    <location>
        <begin position="1"/>
        <end position="23"/>
    </location>
</feature>
<feature type="region of interest" description="Disordered" evidence="1">
    <location>
        <begin position="65"/>
        <end position="94"/>
    </location>
</feature>